<dbReference type="InterPro" id="IPR002155">
    <property type="entry name" value="Thiolase"/>
</dbReference>
<dbReference type="CDD" id="cd00751">
    <property type="entry name" value="thiolase"/>
    <property type="match status" value="1"/>
</dbReference>
<dbReference type="PANTHER" id="PTHR43853">
    <property type="entry name" value="3-KETOACYL-COA THIOLASE, PEROXISOMAL"/>
    <property type="match status" value="1"/>
</dbReference>
<evidence type="ECO:0000259" key="14">
    <source>
        <dbReference type="Pfam" id="PF02803"/>
    </source>
</evidence>
<evidence type="ECO:0000256" key="6">
    <source>
        <dbReference type="ARBA" id="ARBA00022946"/>
    </source>
</evidence>
<keyword evidence="7" id="KW-0443">Lipid metabolism</keyword>
<dbReference type="NCBIfam" id="TIGR01930">
    <property type="entry name" value="AcCoA-C-Actrans"/>
    <property type="match status" value="1"/>
</dbReference>
<reference evidence="16" key="1">
    <citation type="submission" date="2017-02" db="EMBL/GenBank/DDBJ databases">
        <authorList>
            <person name="Furmanczyk E.M."/>
        </authorList>
    </citation>
    <scope>NUCLEOTIDE SEQUENCE [LARGE SCALE GENOMIC DNA]</scope>
    <source>
        <strain evidence="16">AP3_22</strain>
    </source>
</reference>
<evidence type="ECO:0000256" key="5">
    <source>
        <dbReference type="ARBA" id="ARBA00022832"/>
    </source>
</evidence>
<protein>
    <submittedName>
        <fullName evidence="15">Acetyl-CoA acetyltransferase</fullName>
    </submittedName>
</protein>
<dbReference type="PROSITE" id="PS00098">
    <property type="entry name" value="THIOLASE_1"/>
    <property type="match status" value="1"/>
</dbReference>
<feature type="active site" description="Proton acceptor" evidence="11">
    <location>
        <position position="349"/>
    </location>
</feature>
<evidence type="ECO:0000256" key="3">
    <source>
        <dbReference type="ARBA" id="ARBA00010982"/>
    </source>
</evidence>
<feature type="active site" description="Proton acceptor" evidence="11">
    <location>
        <position position="379"/>
    </location>
</feature>
<dbReference type="InterPro" id="IPR020613">
    <property type="entry name" value="Thiolase_CS"/>
</dbReference>
<dbReference type="EMBL" id="MUJK01000010">
    <property type="protein sequence ID" value="POF39792.1"/>
    <property type="molecule type" value="Genomic_DNA"/>
</dbReference>
<dbReference type="Proteomes" id="UP000237440">
    <property type="component" value="Unassembled WGS sequence"/>
</dbReference>
<evidence type="ECO:0000256" key="12">
    <source>
        <dbReference type="RuleBase" id="RU003557"/>
    </source>
</evidence>
<dbReference type="InterPro" id="IPR020617">
    <property type="entry name" value="Thiolase_C"/>
</dbReference>
<evidence type="ECO:0000313" key="16">
    <source>
        <dbReference type="Proteomes" id="UP000237440"/>
    </source>
</evidence>
<dbReference type="AlphaFoldDB" id="A0A2S3VIJ9"/>
<dbReference type="PROSITE" id="PS00737">
    <property type="entry name" value="THIOLASE_2"/>
    <property type="match status" value="1"/>
</dbReference>
<evidence type="ECO:0000256" key="10">
    <source>
        <dbReference type="ARBA" id="ARBA00048527"/>
    </source>
</evidence>
<dbReference type="Pfam" id="PF02803">
    <property type="entry name" value="Thiolase_C"/>
    <property type="match status" value="1"/>
</dbReference>
<keyword evidence="16" id="KW-1185">Reference proteome</keyword>
<dbReference type="InterPro" id="IPR016039">
    <property type="entry name" value="Thiolase-like"/>
</dbReference>
<keyword evidence="6" id="KW-0809">Transit peptide</keyword>
<dbReference type="GO" id="GO:0006635">
    <property type="term" value="P:fatty acid beta-oxidation"/>
    <property type="evidence" value="ECO:0007669"/>
    <property type="project" value="TreeGrafter"/>
</dbReference>
<dbReference type="Gene3D" id="3.40.47.10">
    <property type="match status" value="2"/>
</dbReference>
<comment type="subcellular location">
    <subcellularLocation>
        <location evidence="1">Peroxisome</location>
    </subcellularLocation>
</comment>
<keyword evidence="9 12" id="KW-0012">Acyltransferase</keyword>
<organism evidence="15 16">
    <name type="scientific">Pseudomonas laurylsulfativorans</name>
    <dbReference type="NCBI Taxonomy" id="1943631"/>
    <lineage>
        <taxon>Bacteria</taxon>
        <taxon>Pseudomonadati</taxon>
        <taxon>Pseudomonadota</taxon>
        <taxon>Gammaproteobacteria</taxon>
        <taxon>Pseudomonadales</taxon>
        <taxon>Pseudomonadaceae</taxon>
        <taxon>Pseudomonas</taxon>
    </lineage>
</organism>
<dbReference type="GO" id="GO:0033812">
    <property type="term" value="F:3-oxoadipyl-CoA thiolase activity"/>
    <property type="evidence" value="ECO:0007669"/>
    <property type="project" value="UniProtKB-EC"/>
</dbReference>
<evidence type="ECO:0000256" key="11">
    <source>
        <dbReference type="PIRSR" id="PIRSR000429-1"/>
    </source>
</evidence>
<keyword evidence="8" id="KW-0576">Peroxisome</keyword>
<feature type="domain" description="Thiolase C-terminal" evidence="14">
    <location>
        <begin position="270"/>
        <end position="391"/>
    </location>
</feature>
<sequence length="394" mass="41977">MREVVIVDSVRTGLAKSFRGKFNMTRPDDMAAHCVDALLARTGIDPASVEDCIVGAGSNEGAQGFNIGRNVAVLSRLGIGTAGMTLNRFCSSGLQAIAIAANQIASGCSDIIVAGGVESISLTMKSVNTDNLINPLLKEQVPGIYFPMGQTAEIVARRYSVSREEQDVYALQSQQRTAEAQAAGLFADEIVPMAVKYRVEDKATGQAQVLDGIVDRDDCNRPDTTLESLAGLKPVFAEDGSVTAGNSSQLSDGASMTLVMSLEKALELGLKPKAFFRGFTVAGCAPDEMGIGPVFSVPKLLKAKGLRIDDIDLWELNEAFASQCLYARNRLEIDNDKYNVNGGSISIGHPFGMTGSRQVGHLVRELQRRNLRYGIVTMCVGGGMGATGLFEAVR</sequence>
<dbReference type="RefSeq" id="WP_103397022.1">
    <property type="nucleotide sequence ID" value="NZ_MUJK01000010.1"/>
</dbReference>
<dbReference type="Pfam" id="PF00108">
    <property type="entry name" value="Thiolase_N"/>
    <property type="match status" value="1"/>
</dbReference>
<evidence type="ECO:0000256" key="8">
    <source>
        <dbReference type="ARBA" id="ARBA00023140"/>
    </source>
</evidence>
<dbReference type="FunFam" id="3.40.47.10:FF:000010">
    <property type="entry name" value="Acetyl-CoA acetyltransferase (Thiolase)"/>
    <property type="match status" value="1"/>
</dbReference>
<evidence type="ECO:0000256" key="9">
    <source>
        <dbReference type="ARBA" id="ARBA00023315"/>
    </source>
</evidence>
<keyword evidence="5" id="KW-0276">Fatty acid metabolism</keyword>
<keyword evidence="4 12" id="KW-0808">Transferase</keyword>
<dbReference type="GO" id="GO:0010124">
    <property type="term" value="P:phenylacetate catabolic process"/>
    <property type="evidence" value="ECO:0007669"/>
    <property type="project" value="TreeGrafter"/>
</dbReference>
<dbReference type="PIRSF" id="PIRSF000429">
    <property type="entry name" value="Ac-CoA_Ac_transf"/>
    <property type="match status" value="1"/>
</dbReference>
<comment type="pathway">
    <text evidence="2">Lipid metabolism.</text>
</comment>
<evidence type="ECO:0000256" key="2">
    <source>
        <dbReference type="ARBA" id="ARBA00005189"/>
    </source>
</evidence>
<evidence type="ECO:0000256" key="7">
    <source>
        <dbReference type="ARBA" id="ARBA00023098"/>
    </source>
</evidence>
<gene>
    <name evidence="15" type="ORF">B0D71_24155</name>
</gene>
<feature type="active site" description="Acyl-thioester intermediate" evidence="11">
    <location>
        <position position="90"/>
    </location>
</feature>
<dbReference type="OrthoDB" id="8951704at2"/>
<dbReference type="InterPro" id="IPR020616">
    <property type="entry name" value="Thiolase_N"/>
</dbReference>
<evidence type="ECO:0000259" key="13">
    <source>
        <dbReference type="Pfam" id="PF00108"/>
    </source>
</evidence>
<evidence type="ECO:0000313" key="15">
    <source>
        <dbReference type="EMBL" id="POF39792.1"/>
    </source>
</evidence>
<feature type="domain" description="Thiolase N-terminal" evidence="13">
    <location>
        <begin position="4"/>
        <end position="261"/>
    </location>
</feature>
<comment type="similarity">
    <text evidence="3 12">Belongs to the thiolase-like superfamily. Thiolase family.</text>
</comment>
<dbReference type="InterPro" id="IPR050215">
    <property type="entry name" value="Thiolase-like_sf_Thiolase"/>
</dbReference>
<accession>A0A2S3VIJ9</accession>
<proteinExistence type="inferred from homology"/>
<comment type="catalytic activity">
    <reaction evidence="10">
        <text>succinyl-CoA + acetyl-CoA = 3-oxoadipyl-CoA + CoA</text>
        <dbReference type="Rhea" id="RHEA:19481"/>
        <dbReference type="ChEBI" id="CHEBI:57287"/>
        <dbReference type="ChEBI" id="CHEBI:57288"/>
        <dbReference type="ChEBI" id="CHEBI:57292"/>
        <dbReference type="ChEBI" id="CHEBI:57348"/>
        <dbReference type="EC" id="2.3.1.174"/>
    </reaction>
</comment>
<dbReference type="InterPro" id="IPR020615">
    <property type="entry name" value="Thiolase_acyl_enz_int_AS"/>
</dbReference>
<comment type="caution">
    <text evidence="15">The sequence shown here is derived from an EMBL/GenBank/DDBJ whole genome shotgun (WGS) entry which is preliminary data.</text>
</comment>
<dbReference type="SUPFAM" id="SSF53901">
    <property type="entry name" value="Thiolase-like"/>
    <property type="match status" value="2"/>
</dbReference>
<name>A0A2S3VIJ9_9PSED</name>
<dbReference type="GO" id="GO:0005737">
    <property type="term" value="C:cytoplasm"/>
    <property type="evidence" value="ECO:0007669"/>
    <property type="project" value="UniProtKB-ARBA"/>
</dbReference>
<dbReference type="PANTHER" id="PTHR43853:SF8">
    <property type="entry name" value="3-KETOACYL-COA THIOLASE, PEROXISOMAL"/>
    <property type="match status" value="1"/>
</dbReference>
<evidence type="ECO:0000256" key="1">
    <source>
        <dbReference type="ARBA" id="ARBA00004275"/>
    </source>
</evidence>
<evidence type="ECO:0000256" key="4">
    <source>
        <dbReference type="ARBA" id="ARBA00022679"/>
    </source>
</evidence>